<dbReference type="SUPFAM" id="SSF51182">
    <property type="entry name" value="RmlC-like cupins"/>
    <property type="match status" value="1"/>
</dbReference>
<dbReference type="InterPro" id="IPR009057">
    <property type="entry name" value="Homeodomain-like_sf"/>
</dbReference>
<dbReference type="PROSITE" id="PS01124">
    <property type="entry name" value="HTH_ARAC_FAMILY_2"/>
    <property type="match status" value="1"/>
</dbReference>
<dbReference type="Proteomes" id="UP000094271">
    <property type="component" value="Unassembled WGS sequence"/>
</dbReference>
<dbReference type="PANTHER" id="PTHR43280">
    <property type="entry name" value="ARAC-FAMILY TRANSCRIPTIONAL REGULATOR"/>
    <property type="match status" value="1"/>
</dbReference>
<keyword evidence="11" id="KW-1185">Reference proteome</keyword>
<dbReference type="EMBL" id="MCGI01000003">
    <property type="protein sequence ID" value="ODM11142.1"/>
    <property type="molecule type" value="Genomic_DNA"/>
</dbReference>
<organism evidence="6 12">
    <name type="scientific">Eisenbergiella tayi</name>
    <dbReference type="NCBI Taxonomy" id="1432052"/>
    <lineage>
        <taxon>Bacteria</taxon>
        <taxon>Bacillati</taxon>
        <taxon>Bacillota</taxon>
        <taxon>Clostridia</taxon>
        <taxon>Lachnospirales</taxon>
        <taxon>Lachnospiraceae</taxon>
        <taxon>Eisenbergiella</taxon>
    </lineage>
</organism>
<dbReference type="GeneID" id="93302750"/>
<reference evidence="9 12" key="1">
    <citation type="submission" date="2016-07" db="EMBL/GenBank/DDBJ databases">
        <title>Characterization of isolates of Eisenbergiella tayi derived from blood cultures, using whole genome sequencing.</title>
        <authorList>
            <person name="Burdz T."/>
            <person name="Wiebe D."/>
            <person name="Huynh C."/>
            <person name="Bernard K."/>
        </authorList>
    </citation>
    <scope>NUCLEOTIDE SEQUENCE [LARGE SCALE GENOMIC DNA]</scope>
    <source>
        <strain evidence="5 9">NML 110608</strain>
        <strain evidence="6 12">NML 120489</strain>
    </source>
</reference>
<dbReference type="PROSITE" id="PS00041">
    <property type="entry name" value="HTH_ARAC_FAMILY_1"/>
    <property type="match status" value="1"/>
</dbReference>
<dbReference type="EMBL" id="MEHD01000011">
    <property type="protein sequence ID" value="ODR60422.1"/>
    <property type="molecule type" value="Genomic_DNA"/>
</dbReference>
<keyword evidence="3" id="KW-0804">Transcription</keyword>
<evidence type="ECO:0000313" key="5">
    <source>
        <dbReference type="EMBL" id="ODM08531.1"/>
    </source>
</evidence>
<dbReference type="GO" id="GO:0043565">
    <property type="term" value="F:sequence-specific DNA binding"/>
    <property type="evidence" value="ECO:0007669"/>
    <property type="project" value="InterPro"/>
</dbReference>
<evidence type="ECO:0000256" key="1">
    <source>
        <dbReference type="ARBA" id="ARBA00023015"/>
    </source>
</evidence>
<evidence type="ECO:0000313" key="7">
    <source>
        <dbReference type="EMBL" id="ODR49710.1"/>
    </source>
</evidence>
<keyword evidence="1" id="KW-0805">Transcription regulation</keyword>
<dbReference type="Gene3D" id="1.10.10.60">
    <property type="entry name" value="Homeodomain-like"/>
    <property type="match status" value="1"/>
</dbReference>
<dbReference type="InterPro" id="IPR018062">
    <property type="entry name" value="HTH_AraC-typ_CS"/>
</dbReference>
<proteinExistence type="predicted"/>
<evidence type="ECO:0000313" key="10">
    <source>
        <dbReference type="Proteomes" id="UP000094271"/>
    </source>
</evidence>
<sequence length="307" mass="35682">MESKIVDNYESVTLHQSLLISKLFTVHYFEYMNDFSFPGEAHNFWEFLCVDKGEVDVVAGSRSLSLKKDEIIFHKPNEFHTVRSNGRVAPNVVVISFECTSPSMDFFKDRILTIGEAERSLIAQIIMEARQLFSCPLDDPYLKKMELAENPPFGCSQMIQLHLEQLLIQLIRRHTASRQEKKQPSTLKQKSDGDLYERIMNYLDQNLYTQITIEQICKDNLVGRSQLQKLFRERNGCGIIDYFSHMKIDAAKQLIRNQSLNFTQIADTMGYTSVHYFSRQFKKVTGMTPSEYSSSIKKLSEEPQFRR</sequence>
<dbReference type="PATRIC" id="fig|1432052.3.peg.3963"/>
<evidence type="ECO:0000313" key="9">
    <source>
        <dbReference type="Proteomes" id="UP000094067"/>
    </source>
</evidence>
<dbReference type="PANTHER" id="PTHR43280:SF2">
    <property type="entry name" value="HTH-TYPE TRANSCRIPTIONAL REGULATOR EXSA"/>
    <property type="match status" value="1"/>
</dbReference>
<gene>
    <name evidence="6" type="primary">rhaR_7</name>
    <name evidence="5" type="synonym">rhaR_2</name>
    <name evidence="6" type="ORF">BEH84_03571</name>
    <name evidence="7" type="ORF">BEI59_17395</name>
    <name evidence="5" type="ORF">BEI61_00160</name>
    <name evidence="8" type="ORF">BEI63_04375</name>
</gene>
<evidence type="ECO:0000256" key="3">
    <source>
        <dbReference type="ARBA" id="ARBA00023163"/>
    </source>
</evidence>
<dbReference type="PRINTS" id="PR00032">
    <property type="entry name" value="HTHARAC"/>
</dbReference>
<dbReference type="SMART" id="SM00342">
    <property type="entry name" value="HTH_ARAC"/>
    <property type="match status" value="1"/>
</dbReference>
<dbReference type="InterPro" id="IPR018060">
    <property type="entry name" value="HTH_AraC"/>
</dbReference>
<evidence type="ECO:0000313" key="12">
    <source>
        <dbReference type="Proteomes" id="UP000095003"/>
    </source>
</evidence>
<dbReference type="Proteomes" id="UP000094067">
    <property type="component" value="Unassembled WGS sequence"/>
</dbReference>
<dbReference type="Gene3D" id="2.60.120.10">
    <property type="entry name" value="Jelly Rolls"/>
    <property type="match status" value="1"/>
</dbReference>
<evidence type="ECO:0000256" key="2">
    <source>
        <dbReference type="ARBA" id="ARBA00023125"/>
    </source>
</evidence>
<accession>A0A1E3AR12</accession>
<name>A0A1E3AR12_9FIRM</name>
<dbReference type="OrthoDB" id="249627at2"/>
<dbReference type="GO" id="GO:0003700">
    <property type="term" value="F:DNA-binding transcription factor activity"/>
    <property type="evidence" value="ECO:0007669"/>
    <property type="project" value="InterPro"/>
</dbReference>
<comment type="caution">
    <text evidence="6">The sequence shown here is derived from an EMBL/GenBank/DDBJ whole genome shotgun (WGS) entry which is preliminary data.</text>
</comment>
<evidence type="ECO:0000313" key="11">
    <source>
        <dbReference type="Proteomes" id="UP000094869"/>
    </source>
</evidence>
<evidence type="ECO:0000259" key="4">
    <source>
        <dbReference type="PROSITE" id="PS01124"/>
    </source>
</evidence>
<protein>
    <submittedName>
        <fullName evidence="7">AraC family transcriptional regulator</fullName>
    </submittedName>
    <submittedName>
        <fullName evidence="6">HTH-type transcriptional activator RhaR</fullName>
    </submittedName>
</protein>
<dbReference type="RefSeq" id="WP_009251842.1">
    <property type="nucleotide sequence ID" value="NZ_BAABXS010000001.1"/>
</dbReference>
<dbReference type="Proteomes" id="UP000094869">
    <property type="component" value="Unassembled WGS sequence"/>
</dbReference>
<dbReference type="InterPro" id="IPR011051">
    <property type="entry name" value="RmlC_Cupin_sf"/>
</dbReference>
<dbReference type="EMBL" id="MCGH01000001">
    <property type="protein sequence ID" value="ODM08531.1"/>
    <property type="molecule type" value="Genomic_DNA"/>
</dbReference>
<dbReference type="AlphaFoldDB" id="A0A1E3AR12"/>
<evidence type="ECO:0000313" key="8">
    <source>
        <dbReference type="EMBL" id="ODR60422.1"/>
    </source>
</evidence>
<dbReference type="SUPFAM" id="SSF46689">
    <property type="entry name" value="Homeodomain-like"/>
    <property type="match status" value="1"/>
</dbReference>
<reference evidence="8 11" key="2">
    <citation type="submission" date="2016-08" db="EMBL/GenBank/DDBJ databases">
        <title>Characterization of Isolates of Eisenbergiella tayi Derived from Blood Cultures, Using Whole Genome Sequencing.</title>
        <authorList>
            <person name="Bernier A.-M."/>
            <person name="Burdz T."/>
            <person name="Wiebe D."/>
            <person name="Bernard K."/>
        </authorList>
    </citation>
    <scope>NUCLEOTIDE SEQUENCE [LARGE SCALE GENOMIC DNA]</scope>
    <source>
        <strain evidence="8 11">NML120146</strain>
    </source>
</reference>
<feature type="domain" description="HTH araC/xylS-type" evidence="4">
    <location>
        <begin position="197"/>
        <end position="295"/>
    </location>
</feature>
<dbReference type="InterPro" id="IPR014710">
    <property type="entry name" value="RmlC-like_jellyroll"/>
</dbReference>
<dbReference type="InterPro" id="IPR020449">
    <property type="entry name" value="Tscrpt_reg_AraC-type_HTH"/>
</dbReference>
<dbReference type="EMBL" id="MEHA01000012">
    <property type="protein sequence ID" value="ODR49710.1"/>
    <property type="molecule type" value="Genomic_DNA"/>
</dbReference>
<keyword evidence="2" id="KW-0238">DNA-binding</keyword>
<reference evidence="7 10" key="3">
    <citation type="submission" date="2016-08" db="EMBL/GenBank/DDBJ databases">
        <authorList>
            <person name="Seilhamer J.J."/>
        </authorList>
    </citation>
    <scope>NUCLEOTIDE SEQUENCE [LARGE SCALE GENOMIC DNA]</scope>
    <source>
        <strain evidence="7 10">NML150140-1</strain>
    </source>
</reference>
<dbReference type="Proteomes" id="UP000095003">
    <property type="component" value="Unassembled WGS sequence"/>
</dbReference>
<dbReference type="Pfam" id="PF12833">
    <property type="entry name" value="HTH_18"/>
    <property type="match status" value="1"/>
</dbReference>
<evidence type="ECO:0000313" key="6">
    <source>
        <dbReference type="EMBL" id="ODM11142.1"/>
    </source>
</evidence>